<comment type="caution">
    <text evidence="2">The sequence shown here is derived from an EMBL/GenBank/DDBJ whole genome shotgun (WGS) entry which is preliminary data.</text>
</comment>
<gene>
    <name evidence="2" type="ORF">EYF80_051274</name>
</gene>
<dbReference type="EMBL" id="SRLO01001361">
    <property type="protein sequence ID" value="TNN38559.1"/>
    <property type="molecule type" value="Genomic_DNA"/>
</dbReference>
<proteinExistence type="predicted"/>
<dbReference type="AlphaFoldDB" id="A0A4Z2FBJ4"/>
<accession>A0A4Z2FBJ4</accession>
<organism evidence="2 3">
    <name type="scientific">Liparis tanakae</name>
    <name type="common">Tanaka's snailfish</name>
    <dbReference type="NCBI Taxonomy" id="230148"/>
    <lineage>
        <taxon>Eukaryota</taxon>
        <taxon>Metazoa</taxon>
        <taxon>Chordata</taxon>
        <taxon>Craniata</taxon>
        <taxon>Vertebrata</taxon>
        <taxon>Euteleostomi</taxon>
        <taxon>Actinopterygii</taxon>
        <taxon>Neopterygii</taxon>
        <taxon>Teleostei</taxon>
        <taxon>Neoteleostei</taxon>
        <taxon>Acanthomorphata</taxon>
        <taxon>Eupercaria</taxon>
        <taxon>Perciformes</taxon>
        <taxon>Cottioidei</taxon>
        <taxon>Cottales</taxon>
        <taxon>Liparidae</taxon>
        <taxon>Liparis</taxon>
    </lineage>
</organism>
<feature type="region of interest" description="Disordered" evidence="1">
    <location>
        <begin position="129"/>
        <end position="193"/>
    </location>
</feature>
<evidence type="ECO:0000256" key="1">
    <source>
        <dbReference type="SAM" id="MobiDB-lite"/>
    </source>
</evidence>
<keyword evidence="3" id="KW-1185">Reference proteome</keyword>
<feature type="region of interest" description="Disordered" evidence="1">
    <location>
        <begin position="230"/>
        <end position="258"/>
    </location>
</feature>
<name>A0A4Z2FBJ4_9TELE</name>
<protein>
    <submittedName>
        <fullName evidence="2">Uncharacterized protein</fullName>
    </submittedName>
</protein>
<feature type="compositionally biased region" description="Basic and acidic residues" evidence="1">
    <location>
        <begin position="249"/>
        <end position="258"/>
    </location>
</feature>
<dbReference type="Proteomes" id="UP000314294">
    <property type="component" value="Unassembled WGS sequence"/>
</dbReference>
<sequence length="258" mass="28070">MDLSLIDRLSNDDQQSASCCSRFPARLTLQLRAASPADGSRGIGGAFRDLSRVKSPVDPVDVNVKVAAGAFEPPSWSLTLDPAYGWQEGGVAQLPDGPVDWPRCIQLVHGAHSSRRGHWCPAAFPGTRINAAPLGGPKRERISNSNSREAPESQGMTLDGEPSTTSATTLKPPLPRADGALTWPALGPPPPPPCPLLLSGPHRSKESKASQIWSTRNIRFLFLRQPERTQLRQRKKKNPEWTVFSKSNGAERSRETSM</sequence>
<evidence type="ECO:0000313" key="3">
    <source>
        <dbReference type="Proteomes" id="UP000314294"/>
    </source>
</evidence>
<evidence type="ECO:0000313" key="2">
    <source>
        <dbReference type="EMBL" id="TNN38559.1"/>
    </source>
</evidence>
<reference evidence="2 3" key="1">
    <citation type="submission" date="2019-03" db="EMBL/GenBank/DDBJ databases">
        <title>First draft genome of Liparis tanakae, snailfish: a comprehensive survey of snailfish specific genes.</title>
        <authorList>
            <person name="Kim W."/>
            <person name="Song I."/>
            <person name="Jeong J.-H."/>
            <person name="Kim D."/>
            <person name="Kim S."/>
            <person name="Ryu S."/>
            <person name="Song J.Y."/>
            <person name="Lee S.K."/>
        </authorList>
    </citation>
    <scope>NUCLEOTIDE SEQUENCE [LARGE SCALE GENOMIC DNA]</scope>
    <source>
        <tissue evidence="2">Muscle</tissue>
    </source>
</reference>